<dbReference type="NCBIfam" id="TIGR03696">
    <property type="entry name" value="Rhs_assc_core"/>
    <property type="match status" value="1"/>
</dbReference>
<dbReference type="EMBL" id="CABVHJ010000005">
    <property type="protein sequence ID" value="VVM72640.1"/>
    <property type="molecule type" value="Genomic_DNA"/>
</dbReference>
<dbReference type="InterPro" id="IPR050708">
    <property type="entry name" value="T6SS_VgrG/RHS"/>
</dbReference>
<gene>
    <name evidence="1" type="ORF">PS655_01892</name>
</gene>
<sequence length="825" mass="91364">MGIYRKTPTLEGYDPRGLPTRTVDYWRVEELCPAQARIHRVAHDAAGRAVEQWDPRLWALQMIDPRAPANVLTVYSLSGQVLRSDSVDAGTRLALPGLGAQVLFDWDSRGTRRDITHDSLLRPVAVFEEGESQSRRCVERFVYGQPGMGDPLQNQLGQVIRHDDPAGSVLFHAFAISAQCLENSRHYTVELNTPDWPEPIDDRQRLLEPGEGAISHWRFGPLGQVLEQTDARGNRHGCELTLDGRLRARHLQLKDDPAAQTLISDIQYNAEGQVTQEVAGNGVRTTLTYRPEDGRLKERRAGKTGSELLQQLIYDYDPMGNVLSIEDKAIPVRYFANQRIDPISRFNYDSQYRLSDATGWEGGGPDAIRHSVPAAVVNYRQAYRYDDGGNLLQLIHVGGQSPGHQLEAARYSNRCLSWRDGAPPTEAEIAAAFDARGNLLEPDRGRRLHWDLRNQLVSVTPVQRQSGLDDCESYHYDGAGLRVRKVHQWQTNARTIIAETRYLPGLELHAHAGRDERRQLITVKGALNTVRIVHWDSPPPSGINDRFSYDFTDHLGSISLRLDDAGLLLSLEVFYPFGGTALIDGDISYKNFGYLGKELDATGFYYFGFRYYSAGLQRWINPDPAEHVDGLNRYWAMRNNPVFYLDRDGLVTEPGHQAGRDSRPISGRSGALPAMSVETRGKVIEGAQVLGKTLSYAKNPLVGALGSALETGARLVEIRDAQAQMSSRQGSHINPQLSRMPFSAGPAGLIGLRTDPVGAARFDNPWGNTLELSSSSLSPLALQMLQAGFGSAAPESTSMAVIAEDPLATANRRNKRGLPGLSAQQ</sequence>
<dbReference type="Gene3D" id="2.180.10.10">
    <property type="entry name" value="RHS repeat-associated core"/>
    <property type="match status" value="1"/>
</dbReference>
<dbReference type="InterPro" id="IPR022385">
    <property type="entry name" value="Rhs_assc_core"/>
</dbReference>
<dbReference type="Proteomes" id="UP000327167">
    <property type="component" value="Unassembled WGS sequence"/>
</dbReference>
<name>A0A5E6RX77_PSEFL</name>
<organism evidence="1 2">
    <name type="scientific">Pseudomonas fluorescens</name>
    <dbReference type="NCBI Taxonomy" id="294"/>
    <lineage>
        <taxon>Bacteria</taxon>
        <taxon>Pseudomonadati</taxon>
        <taxon>Pseudomonadota</taxon>
        <taxon>Gammaproteobacteria</taxon>
        <taxon>Pseudomonadales</taxon>
        <taxon>Pseudomonadaceae</taxon>
        <taxon>Pseudomonas</taxon>
    </lineage>
</organism>
<dbReference type="PANTHER" id="PTHR32305">
    <property type="match status" value="1"/>
</dbReference>
<dbReference type="RefSeq" id="WP_150650148.1">
    <property type="nucleotide sequence ID" value="NZ_CABVHJ010000005.1"/>
</dbReference>
<dbReference type="PANTHER" id="PTHR32305:SF15">
    <property type="entry name" value="PROTEIN RHSA-RELATED"/>
    <property type="match status" value="1"/>
</dbReference>
<proteinExistence type="predicted"/>
<accession>A0A5E6RX77</accession>
<reference evidence="1 2" key="1">
    <citation type="submission" date="2019-09" db="EMBL/GenBank/DDBJ databases">
        <authorList>
            <person name="Chandra G."/>
            <person name="Truman W A."/>
        </authorList>
    </citation>
    <scope>NUCLEOTIDE SEQUENCE [LARGE SCALE GENOMIC DNA]</scope>
    <source>
        <strain evidence="1">PS655</strain>
    </source>
</reference>
<evidence type="ECO:0008006" key="3">
    <source>
        <dbReference type="Google" id="ProtNLM"/>
    </source>
</evidence>
<dbReference type="AlphaFoldDB" id="A0A5E6RX77"/>
<protein>
    <recommendedName>
        <fullName evidence="3">RHS repeat-associated core domain-containing protein</fullName>
    </recommendedName>
</protein>
<evidence type="ECO:0000313" key="1">
    <source>
        <dbReference type="EMBL" id="VVM72640.1"/>
    </source>
</evidence>
<evidence type="ECO:0000313" key="2">
    <source>
        <dbReference type="Proteomes" id="UP000327167"/>
    </source>
</evidence>